<evidence type="ECO:0000256" key="1">
    <source>
        <dbReference type="ARBA" id="ARBA00009986"/>
    </source>
</evidence>
<feature type="domain" description="Aldehyde dehydrogenase" evidence="7">
    <location>
        <begin position="21"/>
        <end position="477"/>
    </location>
</feature>
<comment type="caution">
    <text evidence="8">The sequence shown here is derived from an EMBL/GenBank/DDBJ whole genome shotgun (WGS) entry which is preliminary data.</text>
</comment>
<dbReference type="GO" id="GO:0008911">
    <property type="term" value="F:lactaldehyde dehydrogenase (NAD+) activity"/>
    <property type="evidence" value="ECO:0007669"/>
    <property type="project" value="TreeGrafter"/>
</dbReference>
<evidence type="ECO:0000259" key="7">
    <source>
        <dbReference type="Pfam" id="PF00171"/>
    </source>
</evidence>
<comment type="similarity">
    <text evidence="1">Belongs to the aldehyde dehydrogenase family.</text>
</comment>
<evidence type="ECO:0000256" key="6">
    <source>
        <dbReference type="ARBA" id="ARBA00067277"/>
    </source>
</evidence>
<dbReference type="FunFam" id="3.40.605.10:FF:000007">
    <property type="entry name" value="NAD/NADP-dependent betaine aldehyde dehydrogenase"/>
    <property type="match status" value="1"/>
</dbReference>
<dbReference type="RefSeq" id="WP_123164746.1">
    <property type="nucleotide sequence ID" value="NZ_RIAX01000003.1"/>
</dbReference>
<dbReference type="Gene3D" id="3.40.309.10">
    <property type="entry name" value="Aldehyde Dehydrogenase, Chain A, domain 2"/>
    <property type="match status" value="1"/>
</dbReference>
<dbReference type="InterPro" id="IPR015590">
    <property type="entry name" value="Aldehyde_DH_dom"/>
</dbReference>
<gene>
    <name evidence="8" type="ORF">EEX84_06290</name>
</gene>
<dbReference type="PANTHER" id="PTHR42991:SF1">
    <property type="entry name" value="ALDEHYDE DEHYDROGENASE"/>
    <property type="match status" value="1"/>
</dbReference>
<dbReference type="Pfam" id="PF00171">
    <property type="entry name" value="Aldedh"/>
    <property type="match status" value="1"/>
</dbReference>
<organism evidence="8 9">
    <name type="scientific">Planococcus salinus</name>
    <dbReference type="NCBI Taxonomy" id="1848460"/>
    <lineage>
        <taxon>Bacteria</taxon>
        <taxon>Bacillati</taxon>
        <taxon>Bacillota</taxon>
        <taxon>Bacilli</taxon>
        <taxon>Bacillales</taxon>
        <taxon>Caryophanaceae</taxon>
        <taxon>Planococcus</taxon>
    </lineage>
</organism>
<name>A0A3M8P988_9BACL</name>
<comment type="catalytic activity">
    <reaction evidence="3">
        <text>(2S)-3-sulfolactaldehyde + NAD(+) + H2O = (2S)-3-sulfolactate + NADH + 2 H(+)</text>
        <dbReference type="Rhea" id="RHEA:47932"/>
        <dbReference type="ChEBI" id="CHEBI:15377"/>
        <dbReference type="ChEBI" id="CHEBI:15378"/>
        <dbReference type="ChEBI" id="CHEBI:57540"/>
        <dbReference type="ChEBI" id="CHEBI:57945"/>
        <dbReference type="ChEBI" id="CHEBI:61289"/>
        <dbReference type="ChEBI" id="CHEBI:90109"/>
        <dbReference type="EC" id="1.2.1.97"/>
    </reaction>
    <physiologicalReaction direction="left-to-right" evidence="3">
        <dbReference type="Rhea" id="RHEA:47933"/>
    </physiologicalReaction>
</comment>
<evidence type="ECO:0000256" key="5">
    <source>
        <dbReference type="ARBA" id="ARBA00066984"/>
    </source>
</evidence>
<keyword evidence="2" id="KW-0560">Oxidoreductase</keyword>
<dbReference type="CDD" id="cd07149">
    <property type="entry name" value="ALDH_y4uC"/>
    <property type="match status" value="1"/>
</dbReference>
<dbReference type="EC" id="1.2.1.97" evidence="5"/>
<dbReference type="OrthoDB" id="9762913at2"/>
<dbReference type="Gene3D" id="3.40.605.10">
    <property type="entry name" value="Aldehyde Dehydrogenase, Chain A, domain 1"/>
    <property type="match status" value="1"/>
</dbReference>
<evidence type="ECO:0000256" key="2">
    <source>
        <dbReference type="ARBA" id="ARBA00023002"/>
    </source>
</evidence>
<dbReference type="InterPro" id="IPR051020">
    <property type="entry name" value="ALDH-related_metabolic_enz"/>
</dbReference>
<dbReference type="Proteomes" id="UP000275473">
    <property type="component" value="Unassembled WGS sequence"/>
</dbReference>
<dbReference type="EMBL" id="RIAX01000003">
    <property type="protein sequence ID" value="RNF40237.1"/>
    <property type="molecule type" value="Genomic_DNA"/>
</dbReference>
<dbReference type="InterPro" id="IPR016163">
    <property type="entry name" value="Ald_DH_C"/>
</dbReference>
<dbReference type="AlphaFoldDB" id="A0A3M8P988"/>
<evidence type="ECO:0000313" key="8">
    <source>
        <dbReference type="EMBL" id="RNF40237.1"/>
    </source>
</evidence>
<evidence type="ECO:0000313" key="9">
    <source>
        <dbReference type="Proteomes" id="UP000275473"/>
    </source>
</evidence>
<protein>
    <recommendedName>
        <fullName evidence="6">3-sulfolactaldehyde dehydrogenase</fullName>
        <ecNumber evidence="5">1.2.1.97</ecNumber>
    </recommendedName>
</protein>
<comment type="function">
    <text evidence="4">Part of the sulfo-TAL (or sulfo-SFT) pathway, a D-sulfoquinovose degradation pathway that produces sulfolactate (SL). Catalyzes the oxidation of 3-sulfolactaldehyde (SLA) to sulfolactate (SL).</text>
</comment>
<evidence type="ECO:0000256" key="3">
    <source>
        <dbReference type="ARBA" id="ARBA00050326"/>
    </source>
</evidence>
<evidence type="ECO:0000256" key="4">
    <source>
        <dbReference type="ARBA" id="ARBA00054572"/>
    </source>
</evidence>
<accession>A0A3M8P988</accession>
<reference evidence="8 9" key="1">
    <citation type="journal article" date="2018" name="Int. J. Syst. Evol. Microbiol.">
        <title>Planococcus salinus sp. nov., a moderately halophilic bacterium isolated from a saline-alkali soil.</title>
        <authorList>
            <person name="Gan L."/>
        </authorList>
    </citation>
    <scope>NUCLEOTIDE SEQUENCE [LARGE SCALE GENOMIC DNA]</scope>
    <source>
        <strain evidence="8 9">LCB217</strain>
    </source>
</reference>
<keyword evidence="9" id="KW-1185">Reference proteome</keyword>
<proteinExistence type="inferred from homology"/>
<dbReference type="PANTHER" id="PTHR42991">
    <property type="entry name" value="ALDEHYDE DEHYDROGENASE"/>
    <property type="match status" value="1"/>
</dbReference>
<dbReference type="InterPro" id="IPR016161">
    <property type="entry name" value="Ald_DH/histidinol_DH"/>
</dbReference>
<dbReference type="SUPFAM" id="SSF53720">
    <property type="entry name" value="ALDH-like"/>
    <property type="match status" value="1"/>
</dbReference>
<sequence length="482" mass="52302">MINLETLSSGSIISGKERTESGRKTLNVYNPFTNKILGEITCANLEDINDAVDNAYEVFQKHMKTMPAHERSSILRKTADLLEEKAEDFAVLLSQEAGKPIRESRGEVARAVQVLRFASEAAKSTYGEQIPMDSAIGGENQIGIAKRVPIGVVAAITPFNFPLNLVLHKVAPAIAAGNTVVLKPAEKTPFSSMQLYKLFQEAGLPEGALNILMGPGQDIVEPLVTNPRVKKVTFTGSGAVGWKISEMAKRKKVTLELGSNAPNVIFEDADLDIAVSAIVMGGFTFAGQACVSAQRIYVHETIYDKFLEKLLPKVSSLKTGDPLDEATDMGPMITEEAAKKAESWINEAIEQGADLLTGGTRTGTLLEPTVLGKLTPEMKVVCVEVFAPLISVMPFSEESEVIKEVNNTELGLQAGVFTTDINRAMRLAESIESGGVWINEVSLRRYDHIPYGGIKDSGIGKEGVKYAMEDMMDTKFIGIKLY</sequence>
<dbReference type="FunFam" id="3.40.309.10:FF:000009">
    <property type="entry name" value="Aldehyde dehydrogenase A"/>
    <property type="match status" value="1"/>
</dbReference>
<dbReference type="InterPro" id="IPR016162">
    <property type="entry name" value="Ald_DH_N"/>
</dbReference>